<name>A0A1W1C5T1_9ZZZZ</name>
<gene>
    <name evidence="1" type="ORF">MNB_SV-9-638</name>
</gene>
<sequence length="74" mass="8733">MITYNPNYLDNRDIFTPKEIKSLEELNQKVSLEKFLNNKSYIDKFGLDFIYSSALIEGNTYDKLDTQAFCFLFC</sequence>
<evidence type="ECO:0000313" key="1">
    <source>
        <dbReference type="EMBL" id="SFV61105.1"/>
    </source>
</evidence>
<organism evidence="1">
    <name type="scientific">hydrothermal vent metagenome</name>
    <dbReference type="NCBI Taxonomy" id="652676"/>
    <lineage>
        <taxon>unclassified sequences</taxon>
        <taxon>metagenomes</taxon>
        <taxon>ecological metagenomes</taxon>
    </lineage>
</organism>
<proteinExistence type="predicted"/>
<reference evidence="1" key="1">
    <citation type="submission" date="2016-10" db="EMBL/GenBank/DDBJ databases">
        <authorList>
            <person name="de Groot N.N."/>
        </authorList>
    </citation>
    <scope>NUCLEOTIDE SEQUENCE</scope>
</reference>
<protein>
    <submittedName>
        <fullName evidence="1">Uncharacterized protein</fullName>
    </submittedName>
</protein>
<dbReference type="AlphaFoldDB" id="A0A1W1C5T1"/>
<dbReference type="EMBL" id="FPHG01000045">
    <property type="protein sequence ID" value="SFV61105.1"/>
    <property type="molecule type" value="Genomic_DNA"/>
</dbReference>
<accession>A0A1W1C5T1</accession>